<organism evidence="5 6">
    <name type="scientific">Candidatus Avipropionibacterium avicola</name>
    <dbReference type="NCBI Taxonomy" id="2840701"/>
    <lineage>
        <taxon>Bacteria</taxon>
        <taxon>Bacillati</taxon>
        <taxon>Actinomycetota</taxon>
        <taxon>Actinomycetes</taxon>
        <taxon>Propionibacteriales</taxon>
        <taxon>Propionibacteriaceae</taxon>
        <taxon>Propionibacteriaceae incertae sedis</taxon>
        <taxon>Candidatus Avipropionibacterium</taxon>
    </lineage>
</organism>
<gene>
    <name evidence="5" type="ORF">IAA98_16055</name>
</gene>
<evidence type="ECO:0000256" key="3">
    <source>
        <dbReference type="ARBA" id="ARBA00022801"/>
    </source>
</evidence>
<keyword evidence="3 5" id="KW-0378">Hydrolase</keyword>
<dbReference type="InterPro" id="IPR029058">
    <property type="entry name" value="AB_hydrolase_fold"/>
</dbReference>
<accession>A0A9D1H1J6</accession>
<reference evidence="5" key="2">
    <citation type="journal article" date="2021" name="PeerJ">
        <title>Extensive microbial diversity within the chicken gut microbiome revealed by metagenomics and culture.</title>
        <authorList>
            <person name="Gilroy R."/>
            <person name="Ravi A."/>
            <person name="Getino M."/>
            <person name="Pursley I."/>
            <person name="Horton D.L."/>
            <person name="Alikhan N.F."/>
            <person name="Baker D."/>
            <person name="Gharbi K."/>
            <person name="Hall N."/>
            <person name="Watson M."/>
            <person name="Adriaenssens E.M."/>
            <person name="Foster-Nyarko E."/>
            <person name="Jarju S."/>
            <person name="Secka A."/>
            <person name="Antonio M."/>
            <person name="Oren A."/>
            <person name="Chaudhuri R.R."/>
            <person name="La Ragione R."/>
            <person name="Hildebrand F."/>
            <person name="Pallen M.J."/>
        </authorList>
    </citation>
    <scope>NUCLEOTIDE SEQUENCE</scope>
    <source>
        <strain evidence="5">ChiGjej1B1-24693</strain>
    </source>
</reference>
<reference evidence="5" key="1">
    <citation type="submission" date="2020-10" db="EMBL/GenBank/DDBJ databases">
        <authorList>
            <person name="Gilroy R."/>
        </authorList>
    </citation>
    <scope>NUCLEOTIDE SEQUENCE</scope>
    <source>
        <strain evidence="5">ChiGjej1B1-24693</strain>
    </source>
</reference>
<proteinExistence type="inferred from homology"/>
<protein>
    <submittedName>
        <fullName evidence="5">Alpha/beta fold hydrolase</fullName>
    </submittedName>
</protein>
<keyword evidence="2" id="KW-0732">Signal</keyword>
<dbReference type="Proteomes" id="UP000886842">
    <property type="component" value="Unassembled WGS sequence"/>
</dbReference>
<dbReference type="PANTHER" id="PTHR43248:SF29">
    <property type="entry name" value="TRIPEPTIDYL AMINOPEPTIDASE"/>
    <property type="match status" value="1"/>
</dbReference>
<feature type="non-terminal residue" evidence="5">
    <location>
        <position position="1"/>
    </location>
</feature>
<dbReference type="GO" id="GO:0016787">
    <property type="term" value="F:hydrolase activity"/>
    <property type="evidence" value="ECO:0007669"/>
    <property type="project" value="UniProtKB-KW"/>
</dbReference>
<dbReference type="PANTHER" id="PTHR43248">
    <property type="entry name" value="2-SUCCINYL-6-HYDROXY-2,4-CYCLOHEXADIENE-1-CARBOXYLATE SYNTHASE"/>
    <property type="match status" value="1"/>
</dbReference>
<evidence type="ECO:0000259" key="4">
    <source>
        <dbReference type="Pfam" id="PF08386"/>
    </source>
</evidence>
<comment type="caution">
    <text evidence="5">The sequence shown here is derived from an EMBL/GenBank/DDBJ whole genome shotgun (WGS) entry which is preliminary data.</text>
</comment>
<evidence type="ECO:0000313" key="5">
    <source>
        <dbReference type="EMBL" id="HIT77092.1"/>
    </source>
</evidence>
<name>A0A9D1H1J6_9ACTN</name>
<dbReference type="EMBL" id="DVLP01000458">
    <property type="protein sequence ID" value="HIT77092.1"/>
    <property type="molecule type" value="Genomic_DNA"/>
</dbReference>
<dbReference type="InterPro" id="IPR051601">
    <property type="entry name" value="Serine_prot/Carboxylest_S33"/>
</dbReference>
<feature type="domain" description="Peptidase S33 tripeptidyl aminopeptidase-like C-terminal" evidence="4">
    <location>
        <begin position="365"/>
        <end position="465"/>
    </location>
</feature>
<dbReference type="InterPro" id="IPR013595">
    <property type="entry name" value="Pept_S33_TAP-like_C"/>
</dbReference>
<dbReference type="AlphaFoldDB" id="A0A9D1H1J6"/>
<evidence type="ECO:0000313" key="6">
    <source>
        <dbReference type="Proteomes" id="UP000886842"/>
    </source>
</evidence>
<dbReference type="SUPFAM" id="SSF53474">
    <property type="entry name" value="alpha/beta-Hydrolases"/>
    <property type="match status" value="1"/>
</dbReference>
<dbReference type="Gene3D" id="3.40.50.1820">
    <property type="entry name" value="alpha/beta hydrolase"/>
    <property type="match status" value="1"/>
</dbReference>
<dbReference type="Pfam" id="PF08386">
    <property type="entry name" value="Abhydrolase_4"/>
    <property type="match status" value="1"/>
</dbReference>
<comment type="similarity">
    <text evidence="1">Belongs to the peptidase S33 family.</text>
</comment>
<evidence type="ECO:0000256" key="1">
    <source>
        <dbReference type="ARBA" id="ARBA00010088"/>
    </source>
</evidence>
<evidence type="ECO:0000256" key="2">
    <source>
        <dbReference type="ARBA" id="ARBA00022729"/>
    </source>
</evidence>
<sequence length="466" mass="49498">PDITPDGFRRPPPGSGLQRYVDQEVEWTDCGAGTDCAEIAVPLDYDEPDGEAITLALRRHRGGDDVRGSLFLNPGGPGGSGLGMAAGFGPAFAGSYDVIGWDPRGVGQSTPVDCVNGEGLDEFYGLDSSPDTKAERAELLKGVRSYVDSCLAKSGRLLEHISTVETVRDLDLMRQIVGDEELNFLGFSYGTEIGAVYAELFGSTVGRMVLDSAVNITGDESIVQAQGFDRALGHFAQWCASGNCDFGRSSDEVIARITDLWDDLDANPLRVGDRELTQSLAVTGVLQPLYQDEQEWPSLRQALSEAFNGNGAGLLAYADAYNQRGGDGEYGQLLFAFDAIRCLDEADPGVTGARREAREIAEKAPIFGPYLGADLICPLWPVPAREPLGTITGAGAAPILVVGTTGDSATPYEYAEWMAEQLESGVLLTLDGEGHGAFGGANACINNTVFAYLINGTVPQDGMRCS</sequence>